<evidence type="ECO:0000256" key="6">
    <source>
        <dbReference type="ARBA" id="ARBA00008391"/>
    </source>
</evidence>
<evidence type="ECO:0000256" key="11">
    <source>
        <dbReference type="ARBA" id="ARBA00022726"/>
    </source>
</evidence>
<dbReference type="UniPathway" id="UPA00591">
    <property type="reaction ID" value="UER00648"/>
</dbReference>
<keyword evidence="10 16" id="KW-0479">Metal-binding</keyword>
<keyword evidence="7 16" id="KW-0963">Cytoplasm</keyword>
<comment type="pathway">
    <text evidence="5">Purine metabolism; GMP biosynthesis via salvage pathway; GMP from guanine: step 1/1.</text>
</comment>
<comment type="pathway">
    <text evidence="4 16">Purine metabolism; IMP biosynthesis via salvage pathway; IMP from hypoxanthine: step 1/1.</text>
</comment>
<evidence type="ECO:0000256" key="16">
    <source>
        <dbReference type="RuleBase" id="RU364099"/>
    </source>
</evidence>
<dbReference type="GO" id="GO:0046100">
    <property type="term" value="P:hypoxanthine metabolic process"/>
    <property type="evidence" value="ECO:0007669"/>
    <property type="project" value="TreeGrafter"/>
</dbReference>
<name>A0A135YMN2_9FIRM</name>
<dbReference type="FunFam" id="3.40.50.2020:FF:000006">
    <property type="entry name" value="Hypoxanthine phosphoribosyltransferase"/>
    <property type="match status" value="1"/>
</dbReference>
<evidence type="ECO:0000256" key="9">
    <source>
        <dbReference type="ARBA" id="ARBA00022679"/>
    </source>
</evidence>
<gene>
    <name evidence="18" type="ORF">HMPREF3195_01780</name>
</gene>
<evidence type="ECO:0000256" key="1">
    <source>
        <dbReference type="ARBA" id="ARBA00001946"/>
    </source>
</evidence>
<evidence type="ECO:0000256" key="5">
    <source>
        <dbReference type="ARBA" id="ARBA00004676"/>
    </source>
</evidence>
<evidence type="ECO:0000256" key="13">
    <source>
        <dbReference type="ARBA" id="ARBA00022842"/>
    </source>
</evidence>
<dbReference type="GO" id="GO:0006178">
    <property type="term" value="P:guanine salvage"/>
    <property type="evidence" value="ECO:0007669"/>
    <property type="project" value="TreeGrafter"/>
</dbReference>
<dbReference type="PATRIC" id="fig|1261.3.peg.751"/>
<keyword evidence="13 16" id="KW-0460">Magnesium</keyword>
<comment type="caution">
    <text evidence="18">The sequence shown here is derived from an EMBL/GenBank/DDBJ whole genome shotgun (WGS) entry which is preliminary data.</text>
</comment>
<comment type="similarity">
    <text evidence="6 16">Belongs to the purine/pyrimidine phosphoribosyltransferase family.</text>
</comment>
<evidence type="ECO:0000256" key="8">
    <source>
        <dbReference type="ARBA" id="ARBA00022676"/>
    </source>
</evidence>
<keyword evidence="11 16" id="KW-0660">Purine salvage</keyword>
<dbReference type="AlphaFoldDB" id="A0A135YMN2"/>
<dbReference type="GO" id="GO:0006166">
    <property type="term" value="P:purine ribonucleoside salvage"/>
    <property type="evidence" value="ECO:0007669"/>
    <property type="project" value="UniProtKB-KW"/>
</dbReference>
<dbReference type="GO" id="GO:0000287">
    <property type="term" value="F:magnesium ion binding"/>
    <property type="evidence" value="ECO:0007669"/>
    <property type="project" value="TreeGrafter"/>
</dbReference>
<dbReference type="EC" id="2.4.2.8" evidence="16"/>
<evidence type="ECO:0000259" key="17">
    <source>
        <dbReference type="Pfam" id="PF00156"/>
    </source>
</evidence>
<evidence type="ECO:0000256" key="14">
    <source>
        <dbReference type="ARBA" id="ARBA00048811"/>
    </source>
</evidence>
<evidence type="ECO:0000256" key="10">
    <source>
        <dbReference type="ARBA" id="ARBA00022723"/>
    </source>
</evidence>
<comment type="cofactor">
    <cofactor evidence="1 16">
        <name>Mg(2+)</name>
        <dbReference type="ChEBI" id="CHEBI:18420"/>
    </cofactor>
</comment>
<evidence type="ECO:0000256" key="15">
    <source>
        <dbReference type="ARBA" id="ARBA00049402"/>
    </source>
</evidence>
<dbReference type="GO" id="GO:0000166">
    <property type="term" value="F:nucleotide binding"/>
    <property type="evidence" value="ECO:0007669"/>
    <property type="project" value="UniProtKB-KW"/>
</dbReference>
<dbReference type="InterPro" id="IPR050408">
    <property type="entry name" value="HGPRT"/>
</dbReference>
<dbReference type="InterPro" id="IPR000836">
    <property type="entry name" value="PRTase_dom"/>
</dbReference>
<feature type="domain" description="Phosphoribosyltransferase" evidence="17">
    <location>
        <begin position="36"/>
        <end position="190"/>
    </location>
</feature>
<dbReference type="NCBIfam" id="TIGR01203">
    <property type="entry name" value="HGPRTase"/>
    <property type="match status" value="1"/>
</dbReference>
<dbReference type="Gene3D" id="3.40.50.2020">
    <property type="match status" value="1"/>
</dbReference>
<evidence type="ECO:0000256" key="3">
    <source>
        <dbReference type="ARBA" id="ARBA00004496"/>
    </source>
</evidence>
<dbReference type="GO" id="GO:0004422">
    <property type="term" value="F:hypoxanthine phosphoribosyltransferase activity"/>
    <property type="evidence" value="ECO:0007669"/>
    <property type="project" value="InterPro"/>
</dbReference>
<dbReference type="InterPro" id="IPR005904">
    <property type="entry name" value="Hxn_phspho_trans"/>
</dbReference>
<dbReference type="GO" id="GO:0052657">
    <property type="term" value="F:guanine phosphoribosyltransferase activity"/>
    <property type="evidence" value="ECO:0007669"/>
    <property type="project" value="UniProtKB-ARBA"/>
</dbReference>
<comment type="subcellular location">
    <subcellularLocation>
        <location evidence="3 16">Cytoplasm</location>
    </subcellularLocation>
</comment>
<evidence type="ECO:0000256" key="4">
    <source>
        <dbReference type="ARBA" id="ARBA00004669"/>
    </source>
</evidence>
<evidence type="ECO:0000313" key="18">
    <source>
        <dbReference type="EMBL" id="KXI10660.1"/>
    </source>
</evidence>
<dbReference type="InterPro" id="IPR029057">
    <property type="entry name" value="PRTase-like"/>
</dbReference>
<comment type="catalytic activity">
    <reaction evidence="14">
        <text>GMP + diphosphate = guanine + 5-phospho-alpha-D-ribose 1-diphosphate</text>
        <dbReference type="Rhea" id="RHEA:25424"/>
        <dbReference type="ChEBI" id="CHEBI:16235"/>
        <dbReference type="ChEBI" id="CHEBI:33019"/>
        <dbReference type="ChEBI" id="CHEBI:58017"/>
        <dbReference type="ChEBI" id="CHEBI:58115"/>
        <dbReference type="EC" id="2.4.2.8"/>
    </reaction>
    <physiologicalReaction direction="right-to-left" evidence="14">
        <dbReference type="Rhea" id="RHEA:25426"/>
    </physiologicalReaction>
</comment>
<dbReference type="eggNOG" id="COG0634">
    <property type="taxonomic scope" value="Bacteria"/>
</dbReference>
<dbReference type="Proteomes" id="UP000070326">
    <property type="component" value="Unassembled WGS sequence"/>
</dbReference>
<organism evidence="18 19">
    <name type="scientific">Peptostreptococcus anaerobius</name>
    <dbReference type="NCBI Taxonomy" id="1261"/>
    <lineage>
        <taxon>Bacteria</taxon>
        <taxon>Bacillati</taxon>
        <taxon>Bacillota</taxon>
        <taxon>Clostridia</taxon>
        <taxon>Peptostreptococcales</taxon>
        <taxon>Peptostreptococcaceae</taxon>
        <taxon>Peptostreptococcus</taxon>
    </lineage>
</organism>
<dbReference type="GO" id="GO:0032264">
    <property type="term" value="P:IMP salvage"/>
    <property type="evidence" value="ECO:0007669"/>
    <property type="project" value="UniProtKB-UniPathway"/>
</dbReference>
<comment type="function">
    <text evidence="2">Purine salvage pathway enzyme that catalyzes the transfer of the ribosyl-5-phosphate group from 5-phospho-alpha-D-ribose 1-diphosphate (PRPP) to the N9 position of the 6-oxopurines hypoxanthine and guanine to form the corresponding ribonucleotides IMP (inosine 5'-monophosphate) and GMP (guanosine 5'-monophosphate), with the release of PPi.</text>
</comment>
<dbReference type="EMBL" id="LSQZ01000087">
    <property type="protein sequence ID" value="KXI10660.1"/>
    <property type="molecule type" value="Genomic_DNA"/>
</dbReference>
<dbReference type="PANTHER" id="PTHR43340:SF1">
    <property type="entry name" value="HYPOXANTHINE PHOSPHORIBOSYLTRANSFERASE"/>
    <property type="match status" value="1"/>
</dbReference>
<dbReference type="PANTHER" id="PTHR43340">
    <property type="entry name" value="HYPOXANTHINE-GUANINE PHOSPHORIBOSYLTRANSFERASE"/>
    <property type="match status" value="1"/>
</dbReference>
<keyword evidence="9 16" id="KW-0808">Transferase</keyword>
<protein>
    <recommendedName>
        <fullName evidence="16">Hypoxanthine phosphoribosyltransferase</fullName>
        <ecNumber evidence="16">2.4.2.8</ecNumber>
    </recommendedName>
</protein>
<dbReference type="Pfam" id="PF00156">
    <property type="entry name" value="Pribosyltran"/>
    <property type="match status" value="1"/>
</dbReference>
<sequence>MILILLPIYPLSIWVIQDKFSNNTEETMNIEDRKWEMMFDSYILSKRIKELGDKINQDYKGKNLLVISLLKGSFIFCADLVRAIDSYNLTVNFMTTSSYGRSTESSGNVVVKSDISIEDISNFDVLIVDDITDTAHTMDFVVKHIAKKNPKSIRTCVLLDKPSRREVDFTADYIGFEIEDKFVVGYGFDFEDRYRNVPYIFCVTDELR</sequence>
<dbReference type="GO" id="GO:0032263">
    <property type="term" value="P:GMP salvage"/>
    <property type="evidence" value="ECO:0007669"/>
    <property type="project" value="TreeGrafter"/>
</dbReference>
<comment type="catalytic activity">
    <reaction evidence="15">
        <text>IMP + diphosphate = hypoxanthine + 5-phospho-alpha-D-ribose 1-diphosphate</text>
        <dbReference type="Rhea" id="RHEA:17973"/>
        <dbReference type="ChEBI" id="CHEBI:17368"/>
        <dbReference type="ChEBI" id="CHEBI:33019"/>
        <dbReference type="ChEBI" id="CHEBI:58017"/>
        <dbReference type="ChEBI" id="CHEBI:58053"/>
        <dbReference type="EC" id="2.4.2.8"/>
    </reaction>
    <physiologicalReaction direction="right-to-left" evidence="15">
        <dbReference type="Rhea" id="RHEA:17975"/>
    </physiologicalReaction>
</comment>
<dbReference type="CDD" id="cd06223">
    <property type="entry name" value="PRTases_typeI"/>
    <property type="match status" value="1"/>
</dbReference>
<reference evidence="18 19" key="1">
    <citation type="submission" date="2016-02" db="EMBL/GenBank/DDBJ databases">
        <authorList>
            <person name="Wen L."/>
            <person name="He K."/>
            <person name="Yang H."/>
        </authorList>
    </citation>
    <scope>NUCLEOTIDE SEQUENCE [LARGE SCALE GENOMIC DNA]</scope>
    <source>
        <strain evidence="18 19">MJR8628A</strain>
    </source>
</reference>
<proteinExistence type="inferred from homology"/>
<evidence type="ECO:0000256" key="2">
    <source>
        <dbReference type="ARBA" id="ARBA00002049"/>
    </source>
</evidence>
<evidence type="ECO:0000256" key="12">
    <source>
        <dbReference type="ARBA" id="ARBA00022741"/>
    </source>
</evidence>
<dbReference type="SUPFAM" id="SSF53271">
    <property type="entry name" value="PRTase-like"/>
    <property type="match status" value="1"/>
</dbReference>
<dbReference type="GO" id="GO:0005829">
    <property type="term" value="C:cytosol"/>
    <property type="evidence" value="ECO:0007669"/>
    <property type="project" value="TreeGrafter"/>
</dbReference>
<keyword evidence="8 16" id="KW-0328">Glycosyltransferase</keyword>
<evidence type="ECO:0000256" key="7">
    <source>
        <dbReference type="ARBA" id="ARBA00022490"/>
    </source>
</evidence>
<evidence type="ECO:0000313" key="19">
    <source>
        <dbReference type="Proteomes" id="UP000070326"/>
    </source>
</evidence>
<keyword evidence="12 16" id="KW-0547">Nucleotide-binding</keyword>
<accession>A0A135YMN2</accession>
<dbReference type="STRING" id="1261.HMPREF3195_01780"/>